<comment type="similarity">
    <text evidence="1 4">Belongs to the cyclophilin-type PPIase family.</text>
</comment>
<dbReference type="GO" id="GO:0003755">
    <property type="term" value="F:peptidyl-prolyl cis-trans isomerase activity"/>
    <property type="evidence" value="ECO:0007669"/>
    <property type="project" value="UniProtKB-UniRule"/>
</dbReference>
<evidence type="ECO:0000256" key="2">
    <source>
        <dbReference type="ARBA" id="ARBA00023110"/>
    </source>
</evidence>
<dbReference type="PANTHER" id="PTHR43246">
    <property type="entry name" value="PEPTIDYL-PROLYL CIS-TRANS ISOMERASE CYP38, CHLOROPLASTIC"/>
    <property type="match status" value="1"/>
</dbReference>
<comment type="catalytic activity">
    <reaction evidence="4">
        <text>[protein]-peptidylproline (omega=180) = [protein]-peptidylproline (omega=0)</text>
        <dbReference type="Rhea" id="RHEA:16237"/>
        <dbReference type="Rhea" id="RHEA-COMP:10747"/>
        <dbReference type="Rhea" id="RHEA-COMP:10748"/>
        <dbReference type="ChEBI" id="CHEBI:83833"/>
        <dbReference type="ChEBI" id="CHEBI:83834"/>
        <dbReference type="EC" id="5.2.1.8"/>
    </reaction>
</comment>
<dbReference type="Pfam" id="PF00160">
    <property type="entry name" value="Pro_isomerase"/>
    <property type="match status" value="1"/>
</dbReference>
<feature type="domain" description="PPIase cyclophilin-type" evidence="5">
    <location>
        <begin position="31"/>
        <end position="188"/>
    </location>
</feature>
<dbReference type="Gene3D" id="2.40.100.10">
    <property type="entry name" value="Cyclophilin-like"/>
    <property type="match status" value="1"/>
</dbReference>
<organism evidence="6">
    <name type="scientific">Thermodesulforhabdus norvegica</name>
    <dbReference type="NCBI Taxonomy" id="39841"/>
    <lineage>
        <taxon>Bacteria</taxon>
        <taxon>Pseudomonadati</taxon>
        <taxon>Thermodesulfobacteriota</taxon>
        <taxon>Syntrophobacteria</taxon>
        <taxon>Syntrophobacterales</taxon>
        <taxon>Thermodesulforhabdaceae</taxon>
        <taxon>Thermodesulforhabdus</taxon>
    </lineage>
</organism>
<dbReference type="InterPro" id="IPR029000">
    <property type="entry name" value="Cyclophilin-like_dom_sf"/>
</dbReference>
<dbReference type="SUPFAM" id="SSF50891">
    <property type="entry name" value="Cyclophilin-like"/>
    <property type="match status" value="1"/>
</dbReference>
<dbReference type="InterPro" id="IPR044665">
    <property type="entry name" value="E_coli_cyclophilin_A-like"/>
</dbReference>
<dbReference type="PROSITE" id="PS50072">
    <property type="entry name" value="CSA_PPIASE_2"/>
    <property type="match status" value="1"/>
</dbReference>
<comment type="caution">
    <text evidence="6">The sequence shown here is derived from an EMBL/GenBank/DDBJ whole genome shotgun (WGS) entry which is preliminary data.</text>
</comment>
<dbReference type="CDD" id="cd01920">
    <property type="entry name" value="cyclophilin_EcCYP_like"/>
    <property type="match status" value="1"/>
</dbReference>
<evidence type="ECO:0000313" key="6">
    <source>
        <dbReference type="EMBL" id="HDL89291.1"/>
    </source>
</evidence>
<dbReference type="Proteomes" id="UP000886355">
    <property type="component" value="Unassembled WGS sequence"/>
</dbReference>
<sequence length="190" mass="21048">MEKITSILVIALLVAVPCVWADSSNPRVRLETNQGVIMLELDPQAAPKTVENFLRYVSDGFYDGTIFHRVIKGFMIQGGGLTTDMRKKPTRDSIVNEADNGLKNQRGTVAMARTANPHSATAQFFINLADNPFLDHRGKTSKDWGYCVFGRVVEGMKVVDSIERLPTTVKAGHRDMPISSVMIERAVLVK</sequence>
<protein>
    <recommendedName>
        <fullName evidence="4">Peptidyl-prolyl cis-trans isomerase</fullName>
        <shortName evidence="4">PPIase</shortName>
        <ecNumber evidence="4">5.2.1.8</ecNumber>
    </recommendedName>
</protein>
<dbReference type="PROSITE" id="PS00170">
    <property type="entry name" value="CSA_PPIASE_1"/>
    <property type="match status" value="1"/>
</dbReference>
<dbReference type="GO" id="GO:0006457">
    <property type="term" value="P:protein folding"/>
    <property type="evidence" value="ECO:0007669"/>
    <property type="project" value="InterPro"/>
</dbReference>
<evidence type="ECO:0000256" key="1">
    <source>
        <dbReference type="ARBA" id="ARBA00007365"/>
    </source>
</evidence>
<reference evidence="6" key="1">
    <citation type="journal article" date="2020" name="mSystems">
        <title>Genome- and Community-Level Interaction Insights into Carbon Utilization and Element Cycling Functions of Hydrothermarchaeota in Hydrothermal Sediment.</title>
        <authorList>
            <person name="Zhou Z."/>
            <person name="Liu Y."/>
            <person name="Xu W."/>
            <person name="Pan J."/>
            <person name="Luo Z.H."/>
            <person name="Li M."/>
        </authorList>
    </citation>
    <scope>NUCLEOTIDE SEQUENCE [LARGE SCALE GENOMIC DNA]</scope>
    <source>
        <strain evidence="6">HyVt-19</strain>
    </source>
</reference>
<evidence type="ECO:0000259" key="5">
    <source>
        <dbReference type="PROSITE" id="PS50072"/>
    </source>
</evidence>
<keyword evidence="3 4" id="KW-0413">Isomerase</keyword>
<keyword evidence="2 4" id="KW-0697">Rotamase</keyword>
<gene>
    <name evidence="6" type="ORF">ENG14_00115</name>
</gene>
<proteinExistence type="inferred from homology"/>
<dbReference type="AlphaFoldDB" id="A0A7C1AVI7"/>
<evidence type="ECO:0000256" key="3">
    <source>
        <dbReference type="ARBA" id="ARBA00023235"/>
    </source>
</evidence>
<name>A0A7C1AVI7_9BACT</name>
<dbReference type="EMBL" id="DQZW01000005">
    <property type="protein sequence ID" value="HDL89291.1"/>
    <property type="molecule type" value="Genomic_DNA"/>
</dbReference>
<dbReference type="EC" id="5.2.1.8" evidence="4"/>
<dbReference type="InterPro" id="IPR020892">
    <property type="entry name" value="Cyclophilin-type_PPIase_CS"/>
</dbReference>
<comment type="function">
    <text evidence="4">PPIases accelerate the folding of proteins. It catalyzes the cis-trans isomerization of proline imidic peptide bonds in oligopeptides.</text>
</comment>
<evidence type="ECO:0000256" key="4">
    <source>
        <dbReference type="RuleBase" id="RU363019"/>
    </source>
</evidence>
<dbReference type="PRINTS" id="PR00153">
    <property type="entry name" value="CSAPPISMRASE"/>
</dbReference>
<dbReference type="InterPro" id="IPR002130">
    <property type="entry name" value="Cyclophilin-type_PPIase_dom"/>
</dbReference>
<accession>A0A7C1AVI7</accession>